<accession>A0ABU2S8Q3</accession>
<protein>
    <submittedName>
        <fullName evidence="1">Uncharacterized protein</fullName>
    </submittedName>
</protein>
<reference evidence="2" key="1">
    <citation type="submission" date="2023-07" db="EMBL/GenBank/DDBJ databases">
        <title>30 novel species of actinomycetes from the DSMZ collection.</title>
        <authorList>
            <person name="Nouioui I."/>
        </authorList>
    </citation>
    <scope>NUCLEOTIDE SEQUENCE [LARGE SCALE GENOMIC DNA]</scope>
    <source>
        <strain evidence="2">DSM 41886</strain>
    </source>
</reference>
<evidence type="ECO:0000313" key="1">
    <source>
        <dbReference type="EMBL" id="MDT0444045.1"/>
    </source>
</evidence>
<keyword evidence="2" id="KW-1185">Reference proteome</keyword>
<evidence type="ECO:0000313" key="2">
    <source>
        <dbReference type="Proteomes" id="UP001183615"/>
    </source>
</evidence>
<dbReference type="Proteomes" id="UP001183615">
    <property type="component" value="Unassembled WGS sequence"/>
</dbReference>
<dbReference type="EMBL" id="JAVREV010000007">
    <property type="protein sequence ID" value="MDT0444045.1"/>
    <property type="molecule type" value="Genomic_DNA"/>
</dbReference>
<comment type="caution">
    <text evidence="1">The sequence shown here is derived from an EMBL/GenBank/DDBJ whole genome shotgun (WGS) entry which is preliminary data.</text>
</comment>
<sequence length="189" mass="20591">MTEDEVRAHATARLRDGAGEARAPSDETLREVLEHSQRLSEAGTLYCGSFLGELDAELSLATLMVNVVEFPYGDDPRLATEGMAQSLSAARGPQWAGGLYELPCGQPACVLTGPVVFQSPDAEPDEVAYTKLQAFVPVPETSDQQEQLLLVVDFGSPSRQHWERYMEVPARLLRSLSFTEADSKGPEHG</sequence>
<dbReference type="RefSeq" id="WP_311618330.1">
    <property type="nucleotide sequence ID" value="NZ_JAVREV010000007.1"/>
</dbReference>
<name>A0ABU2S8Q3_9ACTN</name>
<organism evidence="1 2">
    <name type="scientific">Streptomyces johnsoniae</name>
    <dbReference type="NCBI Taxonomy" id="3075532"/>
    <lineage>
        <taxon>Bacteria</taxon>
        <taxon>Bacillati</taxon>
        <taxon>Actinomycetota</taxon>
        <taxon>Actinomycetes</taxon>
        <taxon>Kitasatosporales</taxon>
        <taxon>Streptomycetaceae</taxon>
        <taxon>Streptomyces</taxon>
    </lineage>
</organism>
<gene>
    <name evidence="1" type="ORF">RM779_15785</name>
</gene>
<proteinExistence type="predicted"/>